<proteinExistence type="predicted"/>
<evidence type="ECO:0000313" key="2">
    <source>
        <dbReference type="Proteomes" id="UP000220959"/>
    </source>
</evidence>
<dbReference type="Proteomes" id="UP000220959">
    <property type="component" value="Unassembled WGS sequence"/>
</dbReference>
<protein>
    <submittedName>
        <fullName evidence="1">Transcriptional regulator</fullName>
    </submittedName>
</protein>
<name>A0ACC9CZ41_9FIRM</name>
<dbReference type="EMBL" id="NMTR01000019">
    <property type="protein sequence ID" value="PDX61034.1"/>
    <property type="molecule type" value="Genomic_DNA"/>
</dbReference>
<sequence length="220" mass="24827">MSEFTFHTLRESITSAIREKILTGGLQPGCKLTEQKLAEEFGSSRAPIREALRQLEQEGLIEYSRNVGCSVKKITIEDAYEIYLLRANLEMTALRQFDCQFPAEDLAAMRGLLDEMLQVPSGDLLAIVENDNRFHRIIVQRAGLPRLLKFWDDLNYGSLIAGVKSGPYHGDLAVRQNVIHTELYHALASRDTEAACQAVYDHYMKPLEALREAEKSTAAR</sequence>
<comment type="caution">
    <text evidence="1">The sequence shown here is derived from an EMBL/GenBank/DDBJ whole genome shotgun (WGS) entry which is preliminary data.</text>
</comment>
<reference evidence="1 2" key="1">
    <citation type="journal article" date="2017" name="Front. Microbiol.">
        <title>New Insights into the Diversity of the Genus Faecalibacterium.</title>
        <authorList>
            <person name="Benevides L."/>
            <person name="Burman S."/>
            <person name="Martin R."/>
            <person name="Robert V."/>
            <person name="Thomas M."/>
            <person name="Miquel S."/>
            <person name="Chain F."/>
            <person name="Sokol H."/>
            <person name="Bermudez-Humaran L.G."/>
            <person name="Morrison M."/>
            <person name="Langella P."/>
            <person name="Azevedo V.A."/>
            <person name="Chatel J.M."/>
            <person name="Soares S."/>
        </authorList>
    </citation>
    <scope>NUCLEOTIDE SEQUENCE [LARGE SCALE GENOMIC DNA]</scope>
    <source>
        <strain evidence="2">CNCM I-4541</strain>
    </source>
</reference>
<gene>
    <name evidence="1" type="ORF">CGS49_07595</name>
</gene>
<evidence type="ECO:0000313" key="1">
    <source>
        <dbReference type="EMBL" id="PDX61034.1"/>
    </source>
</evidence>
<organism evidence="1 2">
    <name type="scientific">Faecalibacterium langellae</name>
    <dbReference type="NCBI Taxonomy" id="3435293"/>
    <lineage>
        <taxon>Bacteria</taxon>
        <taxon>Bacillati</taxon>
        <taxon>Bacillota</taxon>
        <taxon>Clostridia</taxon>
        <taxon>Eubacteriales</taxon>
        <taxon>Oscillospiraceae</taxon>
        <taxon>Faecalibacterium</taxon>
    </lineage>
</organism>
<keyword evidence="2" id="KW-1185">Reference proteome</keyword>
<accession>A0ACC9CZ41</accession>